<comment type="caution">
    <text evidence="1">The sequence shown here is derived from an EMBL/GenBank/DDBJ whole genome shotgun (WGS) entry which is preliminary data.</text>
</comment>
<proteinExistence type="predicted"/>
<feature type="non-terminal residue" evidence="1">
    <location>
        <position position="141"/>
    </location>
</feature>
<evidence type="ECO:0000313" key="1">
    <source>
        <dbReference type="EMBL" id="CAG8843259.1"/>
    </source>
</evidence>
<accession>A0ACA9SMR0</accession>
<reference evidence="1" key="1">
    <citation type="submission" date="2021-06" db="EMBL/GenBank/DDBJ databases">
        <authorList>
            <person name="Kallberg Y."/>
            <person name="Tangrot J."/>
            <person name="Rosling A."/>
        </authorList>
    </citation>
    <scope>NUCLEOTIDE SEQUENCE</scope>
    <source>
        <strain evidence="1">MA461A</strain>
    </source>
</reference>
<feature type="non-terminal residue" evidence="1">
    <location>
        <position position="1"/>
    </location>
</feature>
<organism evidence="1 2">
    <name type="scientific">Racocetra persica</name>
    <dbReference type="NCBI Taxonomy" id="160502"/>
    <lineage>
        <taxon>Eukaryota</taxon>
        <taxon>Fungi</taxon>
        <taxon>Fungi incertae sedis</taxon>
        <taxon>Mucoromycota</taxon>
        <taxon>Glomeromycotina</taxon>
        <taxon>Glomeromycetes</taxon>
        <taxon>Diversisporales</taxon>
        <taxon>Gigasporaceae</taxon>
        <taxon>Racocetra</taxon>
    </lineage>
</organism>
<keyword evidence="2" id="KW-1185">Reference proteome</keyword>
<sequence length="141" mass="16150">PFNNNETDETTNEGYINEMLFYGKVWGLAHTAVNKCILHRDHEFVCLIEEYLSRIHIREDELIGEQETSTYTLFNRHTIEDIPLANPRKVTVKGRPKAASHKNAAKIISQDTGNKKKCGQYTCRFCKEPGHNVATCLNKVE</sequence>
<dbReference type="Proteomes" id="UP000789920">
    <property type="component" value="Unassembled WGS sequence"/>
</dbReference>
<name>A0ACA9SMR0_9GLOM</name>
<dbReference type="EMBL" id="CAJVQC010137593">
    <property type="protein sequence ID" value="CAG8843259.1"/>
    <property type="molecule type" value="Genomic_DNA"/>
</dbReference>
<evidence type="ECO:0000313" key="2">
    <source>
        <dbReference type="Proteomes" id="UP000789920"/>
    </source>
</evidence>
<gene>
    <name evidence="1" type="ORF">RPERSI_LOCUS32681</name>
</gene>
<protein>
    <submittedName>
        <fullName evidence="1">14591_t:CDS:1</fullName>
    </submittedName>
</protein>